<gene>
    <name evidence="4" type="ORF">PsYK624_139900</name>
</gene>
<accession>A0A9P3GP40</accession>
<keyword evidence="2" id="KW-0175">Coiled coil</keyword>
<feature type="region of interest" description="Disordered" evidence="3">
    <location>
        <begin position="45"/>
        <end position="68"/>
    </location>
</feature>
<sequence>MFGRYGNLSEASSMLTAPALNSRASSTTAVVTPLEDFRTSRYVKPDTLPEELPGEGDTAFKDATSTASTTGKVLQGSEYSFDPEPRGPYFSIPLKKIESKAPLSRRGTTKELIGRYESLSTSSASSGGTDLTKTKSRTSTTTTSTTAPQIAEEKKGKGRSPIRQSIRSFLSVFNKKGKTPREPSVYVSDLLSPPAEAETETYAEDVRAATPPPPLPKSPLPVLAPIDTDPTRFLSPTADFGHPTCTTPVPLYTGTLLYLCNPVTPDGLPVWISCDATLHRTHILLTWFSALGNPSTSVVQLSQCTDVRSLAVCDLDSAESSMLPSNPEFREPKVFELLFEGKAREKFAAASVKERAGWVSAVWDAVLQTSAQRTPSIRSSAAGPQSAVLLPRLEPPSEESPVAISSRASSSIRDAELGSLAPSTRSPSTSQAEPVKVQLYDPPVSRTATPPPITPDRSTYSRLPTPGRQSPSVRHLDQMSIVQQRLAQLERETSLSTPSSSPTKSTRSRQIISAPVSPAESPISPRRAILLRHGTISSLGQESSAGSSGLGASVLSPLSPESGRLPSIPSGRSLDIEHSSFIARISRMNAPQSLERPDLFSPASQYSDIAKPVSPAPLLSMTLDMPSRQSPTPSPARFLAAYRQSPGLPEVQTAPLNVKPVLPQLDMRASAPLPNIRTTPSSRAPPAAVPAARVLPLPRTNAQTLADPPALQAAAPTPAPVLPQPSPKVTVLPDPEQHLRLSRIRGQISELQDEMHKLPETFGAVVAELPPPVLPVPPPKDDEAEKLLRAIDESVKRIEGHGELNAEGLAGIHAKVDAIMTLRQADVAAPLSPQAAVLPQETVDAINAKLEELGLQIRSDLPALSQKLDELAAAGAAQMSQDAPSTVDAPASPSPPAVAPEEVARLHERLEEILTAIQTSQAAAPAGLVPSKAEETLADVADSALVTLPALEELLALVKTEKEQRESQTEAQADSARYLNELNNWLETFVKHGTSQIEGVAAGVQNLCRELGTADGLSEDGQPLPPTGGLLSDIRQLLAETSVNSDRVAALQSSVEGLMAAVHDSAQAAEARNQFPTESVVAMIERQRQDQEHMLKTLATELSNDIRGERLRFVEAMKEATTINVQIHVEEFKKELTREVLSMTQEVTRLQRERQALEQQIADLFAFYAKQKQASELKQSSKKKGRAPPEGGQYPNAAPGRRPLPYPGQPMGMPGAM</sequence>
<feature type="region of interest" description="Disordered" evidence="3">
    <location>
        <begin position="115"/>
        <end position="162"/>
    </location>
</feature>
<evidence type="ECO:0008006" key="6">
    <source>
        <dbReference type="Google" id="ProtNLM"/>
    </source>
</evidence>
<feature type="compositionally biased region" description="Polar residues" evidence="3">
    <location>
        <begin position="456"/>
        <end position="472"/>
    </location>
</feature>
<evidence type="ECO:0000256" key="3">
    <source>
        <dbReference type="SAM" id="MobiDB-lite"/>
    </source>
</evidence>
<dbReference type="Proteomes" id="UP000703269">
    <property type="component" value="Unassembled WGS sequence"/>
</dbReference>
<feature type="region of interest" description="Disordered" evidence="3">
    <location>
        <begin position="875"/>
        <end position="901"/>
    </location>
</feature>
<evidence type="ECO:0000256" key="1">
    <source>
        <dbReference type="ARBA" id="ARBA00022581"/>
    </source>
</evidence>
<dbReference type="PANTHER" id="PTHR13037:SF24">
    <property type="entry name" value="POLYCOMB PROTEIN PCL-RELATED"/>
    <property type="match status" value="1"/>
</dbReference>
<proteinExistence type="predicted"/>
<dbReference type="OrthoDB" id="2261329at2759"/>
<feature type="compositionally biased region" description="Low complexity" evidence="3">
    <location>
        <begin position="875"/>
        <end position="891"/>
    </location>
</feature>
<comment type="caution">
    <text evidence="4">The sequence shown here is derived from an EMBL/GenBank/DDBJ whole genome shotgun (WGS) entry which is preliminary data.</text>
</comment>
<feature type="compositionally biased region" description="Polar residues" evidence="3">
    <location>
        <begin position="421"/>
        <end position="432"/>
    </location>
</feature>
<evidence type="ECO:0000313" key="4">
    <source>
        <dbReference type="EMBL" id="GJE97769.1"/>
    </source>
</evidence>
<feature type="compositionally biased region" description="Low complexity" evidence="3">
    <location>
        <begin position="118"/>
        <end position="146"/>
    </location>
</feature>
<feature type="region of interest" description="Disordered" evidence="3">
    <location>
        <begin position="416"/>
        <end position="477"/>
    </location>
</feature>
<protein>
    <recommendedName>
        <fullName evidence="6">PH domain-containing protein</fullName>
    </recommendedName>
</protein>
<feature type="region of interest" description="Disordered" evidence="3">
    <location>
        <begin position="194"/>
        <end position="221"/>
    </location>
</feature>
<keyword evidence="1" id="KW-0945">Host-virus interaction</keyword>
<name>A0A9P3GP40_9APHY</name>
<reference evidence="4 5" key="1">
    <citation type="submission" date="2021-08" db="EMBL/GenBank/DDBJ databases">
        <title>Draft Genome Sequence of Phanerochaete sordida strain YK-624.</title>
        <authorList>
            <person name="Mori T."/>
            <person name="Dohra H."/>
            <person name="Suzuki T."/>
            <person name="Kawagishi H."/>
            <person name="Hirai H."/>
        </authorList>
    </citation>
    <scope>NUCLEOTIDE SEQUENCE [LARGE SCALE GENOMIC DNA]</scope>
    <source>
        <strain evidence="4 5">YK-624</strain>
    </source>
</reference>
<feature type="coiled-coil region" evidence="2">
    <location>
        <begin position="1133"/>
        <end position="1167"/>
    </location>
</feature>
<organism evidence="4 5">
    <name type="scientific">Phanerochaete sordida</name>
    <dbReference type="NCBI Taxonomy" id="48140"/>
    <lineage>
        <taxon>Eukaryota</taxon>
        <taxon>Fungi</taxon>
        <taxon>Dikarya</taxon>
        <taxon>Basidiomycota</taxon>
        <taxon>Agaricomycotina</taxon>
        <taxon>Agaricomycetes</taxon>
        <taxon>Polyporales</taxon>
        <taxon>Phanerochaetaceae</taxon>
        <taxon>Phanerochaete</taxon>
    </lineage>
</organism>
<feature type="compositionally biased region" description="Pro residues" evidence="3">
    <location>
        <begin position="210"/>
        <end position="219"/>
    </location>
</feature>
<dbReference type="PANTHER" id="PTHR13037">
    <property type="entry name" value="FORMIN"/>
    <property type="match status" value="1"/>
</dbReference>
<feature type="compositionally biased region" description="Low complexity" evidence="3">
    <location>
        <begin position="494"/>
        <end position="505"/>
    </location>
</feature>
<evidence type="ECO:0000313" key="5">
    <source>
        <dbReference type="Proteomes" id="UP000703269"/>
    </source>
</evidence>
<feature type="region of interest" description="Disordered" evidence="3">
    <location>
        <begin position="1175"/>
        <end position="1217"/>
    </location>
</feature>
<dbReference type="AlphaFoldDB" id="A0A9P3GP40"/>
<dbReference type="EMBL" id="BPQB01000076">
    <property type="protein sequence ID" value="GJE97769.1"/>
    <property type="molecule type" value="Genomic_DNA"/>
</dbReference>
<feature type="region of interest" description="Disordered" evidence="3">
    <location>
        <begin position="489"/>
        <end position="525"/>
    </location>
</feature>
<evidence type="ECO:0000256" key="2">
    <source>
        <dbReference type="SAM" id="Coils"/>
    </source>
</evidence>
<keyword evidence="5" id="KW-1185">Reference proteome</keyword>